<evidence type="ECO:0000313" key="2">
    <source>
        <dbReference type="Proteomes" id="UP000190105"/>
    </source>
</evidence>
<dbReference type="Proteomes" id="UP000190105">
    <property type="component" value="Unassembled WGS sequence"/>
</dbReference>
<evidence type="ECO:0000313" key="1">
    <source>
        <dbReference type="EMBL" id="SKA75708.1"/>
    </source>
</evidence>
<gene>
    <name evidence="1" type="ORF">SAMN05443428_10178</name>
</gene>
<protein>
    <submittedName>
        <fullName evidence="1">Uncharacterized protein</fullName>
    </submittedName>
</protein>
<proteinExistence type="predicted"/>
<dbReference type="RefSeq" id="WP_078695116.1">
    <property type="nucleotide sequence ID" value="NZ_FUYH01000001.1"/>
</dbReference>
<reference evidence="2" key="1">
    <citation type="submission" date="2017-02" db="EMBL/GenBank/DDBJ databases">
        <authorList>
            <person name="Varghese N."/>
            <person name="Submissions S."/>
        </authorList>
    </citation>
    <scope>NUCLEOTIDE SEQUENCE [LARGE SCALE GENOMIC DNA]</scope>
    <source>
        <strain evidence="2">USBA 833</strain>
    </source>
</reference>
<accession>A0A1T4WFC9</accession>
<sequence>MKRTILSALVVIITLITVVAMTTFKNDYAPQTYNTIDEVQQNNISDGTGYIFDDFGKGINLSLN</sequence>
<keyword evidence="2" id="KW-1185">Reference proteome</keyword>
<organism evidence="1 2">
    <name type="scientific">Caloramator quimbayensis</name>
    <dbReference type="NCBI Taxonomy" id="1147123"/>
    <lineage>
        <taxon>Bacteria</taxon>
        <taxon>Bacillati</taxon>
        <taxon>Bacillota</taxon>
        <taxon>Clostridia</taxon>
        <taxon>Eubacteriales</taxon>
        <taxon>Clostridiaceae</taxon>
        <taxon>Caloramator</taxon>
    </lineage>
</organism>
<name>A0A1T4WFC9_9CLOT</name>
<dbReference type="EMBL" id="FUYH01000001">
    <property type="protein sequence ID" value="SKA75708.1"/>
    <property type="molecule type" value="Genomic_DNA"/>
</dbReference>
<dbReference type="AlphaFoldDB" id="A0A1T4WFC9"/>
<dbReference type="OrthoDB" id="10000668at2"/>